<reference evidence="3" key="1">
    <citation type="journal article" date="2002" name="Nature">
        <title>Genome sequence of the human malaria parasite Plasmodium falciparum.</title>
        <authorList>
            <person name="Gardner M.J."/>
            <person name="Hall N."/>
            <person name="Fung E."/>
            <person name="White O."/>
            <person name="Berriman M."/>
            <person name="Hyman R.W."/>
            <person name="Carlton J.M."/>
            <person name="Pain A."/>
            <person name="Nelson K.E."/>
            <person name="Bowman S."/>
            <person name="Paulsen I.T."/>
            <person name="James K."/>
            <person name="Eisen J.A."/>
            <person name="Rutherford K."/>
            <person name="Salzberg S.L."/>
            <person name="Craig A."/>
            <person name="Kyes S."/>
            <person name="Chan M.S."/>
            <person name="Nene V."/>
            <person name="Shallom S.J."/>
            <person name="Suh B."/>
            <person name="Peterson J."/>
            <person name="Angiuoli S."/>
            <person name="Pertea M."/>
            <person name="Allen J."/>
            <person name="Selengut J."/>
            <person name="Haft D."/>
            <person name="Mather M.W."/>
            <person name="Vaidya A.B."/>
            <person name="Martin D.M."/>
            <person name="Fairlamb A.H."/>
            <person name="Fraunholz M.J."/>
            <person name="Roos D.S."/>
            <person name="Ralph S.A."/>
            <person name="McFadden G.I."/>
            <person name="Cummings L.M."/>
            <person name="Subramanian G.M."/>
            <person name="Mungall C."/>
            <person name="Venter J.C."/>
            <person name="Carucci D.J."/>
            <person name="Hoffman S.L."/>
            <person name="Newbold C."/>
            <person name="Davis R.W."/>
            <person name="Fraser C.M."/>
            <person name="Barrell B."/>
        </authorList>
    </citation>
    <scope>NUCLEOTIDE SEQUENCE [LARGE SCALE GENOMIC DNA]</scope>
    <source>
        <strain evidence="3">Isolate 3D7</strain>
    </source>
</reference>
<dbReference type="SUPFAM" id="SSF47473">
    <property type="entry name" value="EF-hand"/>
    <property type="match status" value="1"/>
</dbReference>
<sequence length="330" mass="37423">MKIHYINILLFELPLNILIYNQRNHNSTTPHHPPNTRLLCECELYELANYDNDPQMKEVMENFIKQTQQRFHEYDERMKTTRQKCKDKCDKEIQKIILKDKLEKQMAQQLTTLDPNITTEDIPTCICEKSLADKTEKFCLNCGKTMGGVAPGWGLVSGLGYVGWTNYVTQTALQKGIEAGVKEGIQGLKNFFGLGKLITITEIENLINSTSYFKKMTYVTFTQRIKISRCEGPLSSSIQFCSAANHQPQRAFSEGASGIAETAEYMAEVAKEGVLEKGAQATSSLTTAIIASVVAILVIVLVMVIIYLILRYLRKKKMKKKLQYIKLLEE</sequence>
<dbReference type="InterPro" id="IPR006373">
    <property type="entry name" value="VSA_Rifin"/>
</dbReference>
<dbReference type="VEuPathDB" id="PlasmoDB:PF3D7_0800400"/>
<name>A0A143ZVK7_PLAF7</name>
<keyword evidence="1" id="KW-1133">Transmembrane helix</keyword>
<evidence type="ECO:0000313" key="2">
    <source>
        <dbReference type="EMBL" id="CZT62740.1"/>
    </source>
</evidence>
<dbReference type="AlphaFoldDB" id="A0A143ZVK7"/>
<gene>
    <name evidence="2" type="ORF">PF3D7_0800400</name>
</gene>
<dbReference type="InterPro" id="IPR011992">
    <property type="entry name" value="EF-hand-dom_pair"/>
</dbReference>
<keyword evidence="3" id="KW-1185">Reference proteome</keyword>
<dbReference type="RefSeq" id="XP_001349511.2">
    <property type="nucleotide sequence ID" value="XM_001349475.2"/>
</dbReference>
<reference evidence="3" key="2">
    <citation type="journal article" date="2002" name="Nature">
        <title>Sequence of Plasmodium falciparum chromosomes 1, 3-9 and 13.</title>
        <authorList>
            <person name="Hall N."/>
            <person name="Pain A."/>
            <person name="Berriman M."/>
            <person name="Churcher C."/>
            <person name="Harris B."/>
            <person name="Harris D."/>
            <person name="Mungall K."/>
            <person name="Bowman S."/>
            <person name="Atkin R."/>
            <person name="Baker S."/>
            <person name="Barron A."/>
            <person name="Brooks K."/>
            <person name="Buckee C.O."/>
            <person name="Burrows C."/>
            <person name="Cherevach I."/>
            <person name="Chillingworth C."/>
            <person name="Chillingworth T."/>
            <person name="Christodoulou Z."/>
            <person name="Clark L."/>
            <person name="Clark R."/>
            <person name="Corto C."/>
            <person name="Cronin A."/>
            <person name="Davies R."/>
            <person name="Davies P."/>
            <person name="Dear P."/>
            <person name="Dearden F."/>
            <person name="Doggett J."/>
            <person name="Feltwell T."/>
            <person name="Goble A."/>
            <person name="Goodhead I."/>
            <person name="Gwilliam R."/>
            <person name="Hamlin N."/>
            <person name="Hance Z."/>
            <person name="Harper D."/>
            <person name="Hauser H."/>
            <person name="Hornsby T."/>
            <person name="Holroyd S."/>
            <person name="Horrocks P."/>
            <person name="Humphray S."/>
            <person name="Jagels K."/>
            <person name="James D."/>
            <person name="Johnson D."/>
            <person name="Kerhornou A."/>
            <person name="Knight A."/>
            <person name="Kontfortov B."/>
            <person name="Keyes S."/>
            <person name="Larke N."/>
            <person name="Lawson D."/>
            <person name="Lennard N."/>
            <person name="Line A."/>
            <person name="Maddison M."/>
            <person name="McLean J."/>
            <person name="Mooney P."/>
            <person name="Moule S."/>
            <person name="Murphy L."/>
            <person name="Oliver K."/>
            <person name="Ormond D."/>
            <person name="Price C."/>
            <person name="Quail M.A."/>
            <person name="Rabbinowitsch E."/>
            <person name="Rajandream M-A."/>
            <person name="Rutter S."/>
            <person name="Rutherford K.M."/>
            <person name="Sanders M."/>
            <person name="Simmonds M."/>
            <person name="Seeger K."/>
            <person name="Sharp S."/>
            <person name="Smith R."/>
            <person name="Squares R."/>
            <person name="Squares S."/>
            <person name="Stevens K."/>
            <person name="Taylor K."/>
            <person name="Tivey A."/>
            <person name="Unwin L."/>
            <person name="Whitehead S."/>
            <person name="Woodward J."/>
            <person name="Sulston J.E."/>
            <person name="Craig A."/>
            <person name="Newbold C."/>
            <person name="Barrell B.G."/>
        </authorList>
    </citation>
    <scope>NUCLEOTIDE SEQUENCE [LARGE SCALE GENOMIC DNA]</scope>
    <source>
        <strain evidence="3">Isolate 3D7</strain>
    </source>
</reference>
<organism evidence="2 3">
    <name type="scientific">Plasmodium falciparum (isolate 3D7)</name>
    <dbReference type="NCBI Taxonomy" id="36329"/>
    <lineage>
        <taxon>Eukaryota</taxon>
        <taxon>Sar</taxon>
        <taxon>Alveolata</taxon>
        <taxon>Apicomplexa</taxon>
        <taxon>Aconoidasida</taxon>
        <taxon>Haemosporida</taxon>
        <taxon>Plasmodiidae</taxon>
        <taxon>Plasmodium</taxon>
        <taxon>Plasmodium (Laverania)</taxon>
    </lineage>
</organism>
<proteinExistence type="predicted"/>
<protein>
    <submittedName>
        <fullName evidence="2">Rifin</fullName>
    </submittedName>
</protein>
<dbReference type="SMR" id="A0A143ZVK7"/>
<keyword evidence="1" id="KW-0812">Transmembrane</keyword>
<dbReference type="GeneID" id="4794198"/>
<dbReference type="KEGG" id="pfa:PF3D7_0800400"/>
<feature type="transmembrane region" description="Helical" evidence="1">
    <location>
        <begin position="289"/>
        <end position="310"/>
    </location>
</feature>
<dbReference type="Proteomes" id="UP000001450">
    <property type="component" value="Chromosome 8"/>
</dbReference>
<dbReference type="NCBIfam" id="TIGR01477">
    <property type="entry name" value="RIFIN"/>
    <property type="match status" value="1"/>
</dbReference>
<accession>A0A143ZVK7</accession>
<keyword evidence="1" id="KW-0472">Membrane</keyword>
<dbReference type="PhylomeDB" id="A0A143ZVK7"/>
<evidence type="ECO:0000313" key="3">
    <source>
        <dbReference type="Proteomes" id="UP000001450"/>
    </source>
</evidence>
<dbReference type="Pfam" id="PF02009">
    <property type="entry name" value="RIFIN"/>
    <property type="match status" value="1"/>
</dbReference>
<evidence type="ECO:0000256" key="1">
    <source>
        <dbReference type="SAM" id="Phobius"/>
    </source>
</evidence>
<dbReference type="OrthoDB" id="378909at2759"/>
<dbReference type="InParanoid" id="A0A143ZVK7"/>
<dbReference type="EMBL" id="AL844507">
    <property type="protein sequence ID" value="CZT62740.1"/>
    <property type="molecule type" value="Genomic_DNA"/>
</dbReference>